<dbReference type="InterPro" id="IPR036603">
    <property type="entry name" value="RBP11-like"/>
</dbReference>
<dbReference type="PANTHER" id="PTHR13946">
    <property type="entry name" value="DNA-DIRECTED RNA POLYMERASE I,II,III"/>
    <property type="match status" value="1"/>
</dbReference>
<evidence type="ECO:0000256" key="3">
    <source>
        <dbReference type="ARBA" id="ARBA00025751"/>
    </source>
</evidence>
<keyword evidence="6" id="KW-1185">Reference proteome</keyword>
<organism evidence="5 6">
    <name type="scientific">Paramicrosporidium saccamoebae</name>
    <dbReference type="NCBI Taxonomy" id="1246581"/>
    <lineage>
        <taxon>Eukaryota</taxon>
        <taxon>Fungi</taxon>
        <taxon>Fungi incertae sedis</taxon>
        <taxon>Cryptomycota</taxon>
        <taxon>Cryptomycota incertae sedis</taxon>
        <taxon>Paramicrosporidium</taxon>
    </lineage>
</organism>
<sequence length="155" mass="17257">MARIQSETASTMGDDARAGHGAVFCSRCRRSGPSHHPIFREWWRESPKGGDFYCMGPSLDRLIVQVSTADGTTEDKRCATFSIKNEDHTLGNALRHVIMKKYARPTCLTLSVGPPAIDVLRKGLDDLQSMMEILLKKFDAAVQGGDYEHYPDVEI</sequence>
<comment type="caution">
    <text evidence="5">The sequence shown here is derived from an EMBL/GenBank/DDBJ whole genome shotgun (WGS) entry which is preliminary data.</text>
</comment>
<dbReference type="GO" id="GO:0046983">
    <property type="term" value="F:protein dimerization activity"/>
    <property type="evidence" value="ECO:0007669"/>
    <property type="project" value="InterPro"/>
</dbReference>
<evidence type="ECO:0000313" key="6">
    <source>
        <dbReference type="Proteomes" id="UP000240830"/>
    </source>
</evidence>
<dbReference type="EMBL" id="MTSL01000072">
    <property type="protein sequence ID" value="PJF19257.1"/>
    <property type="molecule type" value="Genomic_DNA"/>
</dbReference>
<proteinExistence type="inferred from homology"/>
<evidence type="ECO:0000259" key="4">
    <source>
        <dbReference type="Pfam" id="PF13656"/>
    </source>
</evidence>
<dbReference type="Gene3D" id="3.30.1360.10">
    <property type="entry name" value="RNA polymerase, RBP11-like subunit"/>
    <property type="match status" value="1"/>
</dbReference>
<feature type="domain" description="DNA-directed RNA polymerase RBP11-like dimerisation" evidence="4">
    <location>
        <begin position="78"/>
        <end position="101"/>
    </location>
</feature>
<dbReference type="STRING" id="1246581.A0A2H9TND8"/>
<reference evidence="5 6" key="1">
    <citation type="submission" date="2016-10" db="EMBL/GenBank/DDBJ databases">
        <title>The genome of Paramicrosporidium saccamoebae is the missing link in understanding Cryptomycota and Microsporidia evolution.</title>
        <authorList>
            <person name="Quandt C.A."/>
            <person name="Beaudet D."/>
            <person name="Corsaro D."/>
            <person name="Michel R."/>
            <person name="Corradi N."/>
            <person name="James T."/>
        </authorList>
    </citation>
    <scope>NUCLEOTIDE SEQUENCE [LARGE SCALE GENOMIC DNA]</scope>
    <source>
        <strain evidence="5 6">KSL3</strain>
    </source>
</reference>
<evidence type="ECO:0000313" key="5">
    <source>
        <dbReference type="EMBL" id="PJF19257.1"/>
    </source>
</evidence>
<dbReference type="GO" id="GO:0006362">
    <property type="term" value="P:transcription elongation by RNA polymerase I"/>
    <property type="evidence" value="ECO:0007669"/>
    <property type="project" value="TreeGrafter"/>
</dbReference>
<dbReference type="GO" id="GO:0006383">
    <property type="term" value="P:transcription by RNA polymerase III"/>
    <property type="evidence" value="ECO:0007669"/>
    <property type="project" value="TreeGrafter"/>
</dbReference>
<name>A0A2H9TND8_9FUNG</name>
<dbReference type="GO" id="GO:0003899">
    <property type="term" value="F:DNA-directed RNA polymerase activity"/>
    <property type="evidence" value="ECO:0007669"/>
    <property type="project" value="TreeGrafter"/>
</dbReference>
<keyword evidence="2" id="KW-0804">Transcription</keyword>
<dbReference type="AlphaFoldDB" id="A0A2H9TND8"/>
<dbReference type="Pfam" id="PF13656">
    <property type="entry name" value="RNA_pol_L_2"/>
    <property type="match status" value="1"/>
</dbReference>
<comment type="similarity">
    <text evidence="3">Belongs to the archaeal Rpo11/eukaryotic RPB11/RPC19 RNA polymerase subunit family.</text>
</comment>
<keyword evidence="1 5" id="KW-0240">DNA-directed RNA polymerase</keyword>
<evidence type="ECO:0000256" key="1">
    <source>
        <dbReference type="ARBA" id="ARBA00022478"/>
    </source>
</evidence>
<accession>A0A2H9TND8</accession>
<protein>
    <submittedName>
        <fullName evidence="5">DNA-directed RNA polymerases I and III subunit RPAC2-like protein</fullName>
    </submittedName>
</protein>
<dbReference type="GO" id="GO:0005736">
    <property type="term" value="C:RNA polymerase I complex"/>
    <property type="evidence" value="ECO:0007669"/>
    <property type="project" value="TreeGrafter"/>
</dbReference>
<dbReference type="PANTHER" id="PTHR13946:SF28">
    <property type="entry name" value="DNA-DIRECTED RNA POLYMERASES I AND III SUBUNIT RPAC2"/>
    <property type="match status" value="1"/>
</dbReference>
<dbReference type="Proteomes" id="UP000240830">
    <property type="component" value="Unassembled WGS sequence"/>
</dbReference>
<dbReference type="InterPro" id="IPR009025">
    <property type="entry name" value="RBP11-like_dimer"/>
</dbReference>
<dbReference type="GO" id="GO:0055029">
    <property type="term" value="C:nuclear DNA-directed RNA polymerase complex"/>
    <property type="evidence" value="ECO:0007669"/>
    <property type="project" value="UniProtKB-ARBA"/>
</dbReference>
<evidence type="ECO:0000256" key="2">
    <source>
        <dbReference type="ARBA" id="ARBA00023163"/>
    </source>
</evidence>
<dbReference type="SUPFAM" id="SSF55257">
    <property type="entry name" value="RBP11-like subunits of RNA polymerase"/>
    <property type="match status" value="1"/>
</dbReference>
<dbReference type="GO" id="GO:0005666">
    <property type="term" value="C:RNA polymerase III complex"/>
    <property type="evidence" value="ECO:0007669"/>
    <property type="project" value="TreeGrafter"/>
</dbReference>
<dbReference type="OrthoDB" id="510325at2759"/>
<gene>
    <name evidence="5" type="primary">T1D943</name>
    <name evidence="5" type="ORF">PSACC_00932</name>
</gene>